<reference evidence="1" key="1">
    <citation type="submission" date="2022-04" db="EMBL/GenBank/DDBJ databases">
        <authorList>
            <person name="Xu L."/>
            <person name="Lv Z."/>
        </authorList>
    </citation>
    <scope>NUCLEOTIDE SEQUENCE</scope>
    <source>
        <strain evidence="1">LV_2022a</strain>
    </source>
</reference>
<dbReference type="InterPro" id="IPR027901">
    <property type="entry name" value="CFAP90"/>
</dbReference>
<name>A0AAE2D2A8_SCHME</name>
<comment type="caution">
    <text evidence="1">The sequence shown here is derived from an EMBL/GenBank/DDBJ whole genome shotgun (WGS) entry which is preliminary data.</text>
</comment>
<protein>
    <submittedName>
        <fullName evidence="1">Uncharacterized protein</fullName>
    </submittedName>
</protein>
<evidence type="ECO:0000313" key="1">
    <source>
        <dbReference type="EMBL" id="KAK4468803.1"/>
    </source>
</evidence>
<dbReference type="AlphaFoldDB" id="A0AAE2D2A8"/>
<gene>
    <name evidence="1" type="ORF">MN116_007567</name>
</gene>
<evidence type="ECO:0000313" key="2">
    <source>
        <dbReference type="Proteomes" id="UP001292079"/>
    </source>
</evidence>
<dbReference type="PANTHER" id="PTHR34444:SF1">
    <property type="entry name" value="CILIA- AND FLAGELLA-ASSOCIATED PROTEIN 90"/>
    <property type="match status" value="1"/>
</dbReference>
<dbReference type="Proteomes" id="UP001292079">
    <property type="component" value="Unassembled WGS sequence"/>
</dbReference>
<accession>A0AAE2D2A8</accession>
<sequence>MTTLSEPVQFDIVSNGENFHLEGHLCSLSAFSHVSKHRNLPRERTYFNSPTKTYGDTCVYDLVFAKEDDFNPKLHRCDRRHDKHFGLNVNKEEETKTVPTLSSSIYGYRLNRNIERNDRKHARIMLVESEFYRRNGINLF</sequence>
<proteinExistence type="predicted"/>
<keyword evidence="2" id="KW-1185">Reference proteome</keyword>
<organism evidence="1 2">
    <name type="scientific">Schistosoma mekongi</name>
    <name type="common">Parasitic worm</name>
    <dbReference type="NCBI Taxonomy" id="38744"/>
    <lineage>
        <taxon>Eukaryota</taxon>
        <taxon>Metazoa</taxon>
        <taxon>Spiralia</taxon>
        <taxon>Lophotrochozoa</taxon>
        <taxon>Platyhelminthes</taxon>
        <taxon>Trematoda</taxon>
        <taxon>Digenea</taxon>
        <taxon>Strigeidida</taxon>
        <taxon>Schistosomatoidea</taxon>
        <taxon>Schistosomatidae</taxon>
        <taxon>Schistosoma</taxon>
    </lineage>
</organism>
<dbReference type="EMBL" id="JALJAT010000006">
    <property type="protein sequence ID" value="KAK4468803.1"/>
    <property type="molecule type" value="Genomic_DNA"/>
</dbReference>
<dbReference type="Pfam" id="PF15074">
    <property type="entry name" value="CFAP90"/>
    <property type="match status" value="1"/>
</dbReference>
<reference evidence="1" key="2">
    <citation type="journal article" date="2023" name="Infect Dis Poverty">
        <title>Chromosome-scale genome of the human blood fluke Schistosoma mekongi and its implications for public health.</title>
        <authorList>
            <person name="Zhou M."/>
            <person name="Xu L."/>
            <person name="Xu D."/>
            <person name="Chen W."/>
            <person name="Khan J."/>
            <person name="Hu Y."/>
            <person name="Huang H."/>
            <person name="Wei H."/>
            <person name="Zhang Y."/>
            <person name="Chusongsang P."/>
            <person name="Tanasarnprasert K."/>
            <person name="Hu X."/>
            <person name="Limpanont Y."/>
            <person name="Lv Z."/>
        </authorList>
    </citation>
    <scope>NUCLEOTIDE SEQUENCE</scope>
    <source>
        <strain evidence="1">LV_2022a</strain>
    </source>
</reference>
<dbReference type="PANTHER" id="PTHR34444">
    <property type="entry name" value="LOC361192"/>
    <property type="match status" value="1"/>
</dbReference>